<accession>A0A834R7G5</accession>
<evidence type="ECO:0000256" key="2">
    <source>
        <dbReference type="SAM" id="Phobius"/>
    </source>
</evidence>
<evidence type="ECO:0000313" key="3">
    <source>
        <dbReference type="EMBL" id="KAF7491935.1"/>
    </source>
</evidence>
<gene>
    <name evidence="3" type="ORF">SSS_3054</name>
</gene>
<feature type="region of interest" description="Disordered" evidence="1">
    <location>
        <begin position="220"/>
        <end position="277"/>
    </location>
</feature>
<reference evidence="5" key="1">
    <citation type="journal article" date="2020" name="PLoS Negl. Trop. Dis.">
        <title>High-quality nuclear genome for Sarcoptes scabiei-A critical resource for a neglected parasite.</title>
        <authorList>
            <person name="Korhonen P.K."/>
            <person name="Gasser R.B."/>
            <person name="Ma G."/>
            <person name="Wang T."/>
            <person name="Stroehlein A.J."/>
            <person name="Young N.D."/>
            <person name="Ang C.S."/>
            <person name="Fernando D.D."/>
            <person name="Lu H.C."/>
            <person name="Taylor S."/>
            <person name="Reynolds S.L."/>
            <person name="Mofiz E."/>
            <person name="Najaraj S.H."/>
            <person name="Gowda H."/>
            <person name="Madugundu A."/>
            <person name="Renuse S."/>
            <person name="Holt D."/>
            <person name="Pandey A."/>
            <person name="Papenfuss A.T."/>
            <person name="Fischer K."/>
        </authorList>
    </citation>
    <scope>NUCLEOTIDE SEQUENCE [LARGE SCALE GENOMIC DNA]</scope>
</reference>
<keyword evidence="2" id="KW-0812">Transmembrane</keyword>
<sequence>MEEDMSILQETLIEGDNCSIVWLYSFGITLNFFQFIWMSYCCDGKVGSKTTSTKFDETPSTPAKQWATSVVSASKSKAMFTTQSHNFPNQSSLSVFGSLPSLTSRIIDLRSDSSDETDSINDHPTINSNQIYSSAAHQLINLASNEMFPMAHDCLSPSAVNYHHNGTNLHQLNQQQSQQQNHSEFTKQESVIVPGNMIHQDMMGVSANYYNCLSLGSNTEPEHKDIAQPKNINDLDEEFDEDMYEDEEDGEEEEDEENDDAYETQSRDESRKRIASK</sequence>
<keyword evidence="2" id="KW-0472">Membrane</keyword>
<protein>
    <submittedName>
        <fullName evidence="3 4">Uncharacterized protein</fullName>
    </submittedName>
</protein>
<dbReference type="EMBL" id="WVUK01000058">
    <property type="protein sequence ID" value="KAF7491935.1"/>
    <property type="molecule type" value="Genomic_DNA"/>
</dbReference>
<dbReference type="AlphaFoldDB" id="A0A834R7G5"/>
<organism evidence="3">
    <name type="scientific">Sarcoptes scabiei</name>
    <name type="common">Itch mite</name>
    <name type="synonym">Acarus scabiei</name>
    <dbReference type="NCBI Taxonomy" id="52283"/>
    <lineage>
        <taxon>Eukaryota</taxon>
        <taxon>Metazoa</taxon>
        <taxon>Ecdysozoa</taxon>
        <taxon>Arthropoda</taxon>
        <taxon>Chelicerata</taxon>
        <taxon>Arachnida</taxon>
        <taxon>Acari</taxon>
        <taxon>Acariformes</taxon>
        <taxon>Sarcoptiformes</taxon>
        <taxon>Astigmata</taxon>
        <taxon>Psoroptidia</taxon>
        <taxon>Sarcoptoidea</taxon>
        <taxon>Sarcoptidae</taxon>
        <taxon>Sarcoptinae</taxon>
        <taxon>Sarcoptes</taxon>
    </lineage>
</organism>
<keyword evidence="5" id="KW-1185">Reference proteome</keyword>
<reference evidence="3" key="2">
    <citation type="submission" date="2020-01" db="EMBL/GenBank/DDBJ databases">
        <authorList>
            <person name="Korhonen P.K.K."/>
            <person name="Guangxu M.G."/>
            <person name="Wang T.W."/>
            <person name="Stroehlein A.J.S."/>
            <person name="Young N.D."/>
            <person name="Ang C.-S.A."/>
            <person name="Fernando D.W.F."/>
            <person name="Lu H.L."/>
            <person name="Taylor S.T."/>
            <person name="Ehtesham M.E.M."/>
            <person name="Najaraj S.H.N."/>
            <person name="Harsha G.H.G."/>
            <person name="Madugundu A.M."/>
            <person name="Renuse S.R."/>
            <person name="Holt D.H."/>
            <person name="Pandey A.P."/>
            <person name="Papenfuss A.P."/>
            <person name="Gasser R.B.G."/>
            <person name="Fischer K.F."/>
        </authorList>
    </citation>
    <scope>NUCLEOTIDE SEQUENCE</scope>
    <source>
        <strain evidence="3">SSS_KF_BRIS2020</strain>
    </source>
</reference>
<keyword evidence="2" id="KW-1133">Transmembrane helix</keyword>
<feature type="compositionally biased region" description="Basic and acidic residues" evidence="1">
    <location>
        <begin position="265"/>
        <end position="277"/>
    </location>
</feature>
<feature type="compositionally biased region" description="Acidic residues" evidence="1">
    <location>
        <begin position="234"/>
        <end position="262"/>
    </location>
</feature>
<evidence type="ECO:0000313" key="5">
    <source>
        <dbReference type="Proteomes" id="UP000070412"/>
    </source>
</evidence>
<evidence type="ECO:0000256" key="1">
    <source>
        <dbReference type="SAM" id="MobiDB-lite"/>
    </source>
</evidence>
<name>A0A834R7G5_SARSC</name>
<dbReference type="Proteomes" id="UP000070412">
    <property type="component" value="Unassembled WGS sequence"/>
</dbReference>
<dbReference type="EnsemblMetazoa" id="SSS_3054s_mrna">
    <property type="protein sequence ID" value="KAF7491935.1"/>
    <property type="gene ID" value="SSS_3054"/>
</dbReference>
<proteinExistence type="predicted"/>
<feature type="transmembrane region" description="Helical" evidence="2">
    <location>
        <begin position="21"/>
        <end position="40"/>
    </location>
</feature>
<reference evidence="4" key="3">
    <citation type="submission" date="2022-06" db="UniProtKB">
        <authorList>
            <consortium name="EnsemblMetazoa"/>
        </authorList>
    </citation>
    <scope>IDENTIFICATION</scope>
</reference>
<evidence type="ECO:0000313" key="4">
    <source>
        <dbReference type="EnsemblMetazoa" id="KAF7491935.1"/>
    </source>
</evidence>